<evidence type="ECO:0000313" key="2">
    <source>
        <dbReference type="Proteomes" id="UP001732700"/>
    </source>
</evidence>
<reference evidence="1" key="1">
    <citation type="submission" date="2021-05" db="EMBL/GenBank/DDBJ databases">
        <authorList>
            <person name="Scholz U."/>
            <person name="Mascher M."/>
            <person name="Fiebig A."/>
        </authorList>
    </citation>
    <scope>NUCLEOTIDE SEQUENCE [LARGE SCALE GENOMIC DNA]</scope>
</reference>
<dbReference type="Proteomes" id="UP001732700">
    <property type="component" value="Chromosome 1A"/>
</dbReference>
<organism evidence="1 2">
    <name type="scientific">Avena sativa</name>
    <name type="common">Oat</name>
    <dbReference type="NCBI Taxonomy" id="4498"/>
    <lineage>
        <taxon>Eukaryota</taxon>
        <taxon>Viridiplantae</taxon>
        <taxon>Streptophyta</taxon>
        <taxon>Embryophyta</taxon>
        <taxon>Tracheophyta</taxon>
        <taxon>Spermatophyta</taxon>
        <taxon>Magnoliopsida</taxon>
        <taxon>Liliopsida</taxon>
        <taxon>Poales</taxon>
        <taxon>Poaceae</taxon>
        <taxon>BOP clade</taxon>
        <taxon>Pooideae</taxon>
        <taxon>Poodae</taxon>
        <taxon>Poeae</taxon>
        <taxon>Poeae Chloroplast Group 1 (Aveneae type)</taxon>
        <taxon>Aveninae</taxon>
        <taxon>Avena</taxon>
    </lineage>
</organism>
<name>A0ACD5TF41_AVESA</name>
<dbReference type="EnsemblPlants" id="AVESA.00010b.r2.1AG0042470.1">
    <property type="protein sequence ID" value="AVESA.00010b.r2.1AG0042470.1.CDS"/>
    <property type="gene ID" value="AVESA.00010b.r2.1AG0042470"/>
</dbReference>
<protein>
    <submittedName>
        <fullName evidence="1">Uncharacterized protein</fullName>
    </submittedName>
</protein>
<sequence>MMAAAMAMEPAAPTTKKRKLAAVDIHELTPATLATEAPDLQPPTTAEESQEPPRGAEEDGGESLLDRISNLCDAVLGEIITLLPTKEGARTQILSSRWRHLWHTAPLNLDYLEADVGVVLSAHQGSCRRICLPLPRHRWQADDTDAWLRSPALDNLQELEFDLSPCFPYPPPTPPPATFRFSSTLRVATFSQCHLPYRTVKTLRFAQLKKLAFLEVEILERSMHSIVALGCPVLESLMLNNCRYVGHLRINSPTLISIGFRYSLSKLTIEDAPSLQRLVQFEKYTKMQVTIISAPKLETLGYISEWFGKSKIVFGSTVIQELRIDSLAAVVCTVKILAINLYTFDLDMVVDLMRFFPCLEKFYVKMAQPAEKRFRPSKHRNLFSSLDTRLKTLVLGCYRSTQPQVKLATFVVSNARMLESVRLEVDLQNYKEVFFAEQHRRLGMEKRASRDARLCFAANCPHDASTVVHLSDLDLTDPFACAC</sequence>
<accession>A0ACD5TF41</accession>
<keyword evidence="2" id="KW-1185">Reference proteome</keyword>
<proteinExistence type="predicted"/>
<evidence type="ECO:0000313" key="1">
    <source>
        <dbReference type="EnsemblPlants" id="AVESA.00010b.r2.1AG0042470.1.CDS"/>
    </source>
</evidence>
<reference evidence="1" key="2">
    <citation type="submission" date="2025-09" db="UniProtKB">
        <authorList>
            <consortium name="EnsemblPlants"/>
        </authorList>
    </citation>
    <scope>IDENTIFICATION</scope>
</reference>